<evidence type="ECO:0000256" key="1">
    <source>
        <dbReference type="ARBA" id="ARBA00004141"/>
    </source>
</evidence>
<name>A0A2U1M0J8_ARTAN</name>
<accession>A0A2U1M0J8</accession>
<dbReference type="GO" id="GO:0016020">
    <property type="term" value="C:membrane"/>
    <property type="evidence" value="ECO:0007669"/>
    <property type="project" value="UniProtKB-SubCell"/>
</dbReference>
<proteinExistence type="predicted"/>
<dbReference type="Gene3D" id="1.50.40.10">
    <property type="entry name" value="Mitochondrial carrier domain"/>
    <property type="match status" value="1"/>
</dbReference>
<dbReference type="OrthoDB" id="18574at2759"/>
<evidence type="ECO:0000256" key="3">
    <source>
        <dbReference type="ARBA" id="ARBA00023136"/>
    </source>
</evidence>
<evidence type="ECO:0000313" key="5">
    <source>
        <dbReference type="Proteomes" id="UP000245207"/>
    </source>
</evidence>
<dbReference type="SUPFAM" id="SSF103506">
    <property type="entry name" value="Mitochondrial carrier"/>
    <property type="match status" value="1"/>
</dbReference>
<protein>
    <submittedName>
        <fullName evidence="4">Mitochondrial carrier domain-containing protein</fullName>
    </submittedName>
</protein>
<dbReference type="PROSITE" id="PS51257">
    <property type="entry name" value="PROKAR_LIPOPROTEIN"/>
    <property type="match status" value="1"/>
</dbReference>
<comment type="subcellular location">
    <subcellularLocation>
        <location evidence="1">Membrane</location>
        <topology evidence="1">Multi-pass membrane protein</topology>
    </subcellularLocation>
</comment>
<dbReference type="EMBL" id="PKPP01006970">
    <property type="protein sequence ID" value="PWA54773.1"/>
    <property type="molecule type" value="Genomic_DNA"/>
</dbReference>
<dbReference type="Pfam" id="PF00153">
    <property type="entry name" value="Mito_carr"/>
    <property type="match status" value="1"/>
</dbReference>
<reference evidence="4 5" key="1">
    <citation type="journal article" date="2018" name="Mol. Plant">
        <title>The genome of Artemisia annua provides insight into the evolution of Asteraceae family and artemisinin biosynthesis.</title>
        <authorList>
            <person name="Shen Q."/>
            <person name="Zhang L."/>
            <person name="Liao Z."/>
            <person name="Wang S."/>
            <person name="Yan T."/>
            <person name="Shi P."/>
            <person name="Liu M."/>
            <person name="Fu X."/>
            <person name="Pan Q."/>
            <person name="Wang Y."/>
            <person name="Lv Z."/>
            <person name="Lu X."/>
            <person name="Zhang F."/>
            <person name="Jiang W."/>
            <person name="Ma Y."/>
            <person name="Chen M."/>
            <person name="Hao X."/>
            <person name="Li L."/>
            <person name="Tang Y."/>
            <person name="Lv G."/>
            <person name="Zhou Y."/>
            <person name="Sun X."/>
            <person name="Brodelius P.E."/>
            <person name="Rose J.K.C."/>
            <person name="Tang K."/>
        </authorList>
    </citation>
    <scope>NUCLEOTIDE SEQUENCE [LARGE SCALE GENOMIC DNA]</scope>
    <source>
        <strain evidence="5">cv. Huhao1</strain>
        <tissue evidence="4">Leaf</tissue>
    </source>
</reference>
<dbReference type="InterPro" id="IPR023395">
    <property type="entry name" value="MCP_dom_sf"/>
</dbReference>
<evidence type="ECO:0000313" key="4">
    <source>
        <dbReference type="EMBL" id="PWA54773.1"/>
    </source>
</evidence>
<dbReference type="InterPro" id="IPR018108">
    <property type="entry name" value="MCP_transmembrane"/>
</dbReference>
<evidence type="ECO:0000256" key="2">
    <source>
        <dbReference type="ARBA" id="ARBA00022692"/>
    </source>
</evidence>
<keyword evidence="2" id="KW-0812">Transmembrane</keyword>
<dbReference type="AlphaFoldDB" id="A0A2U1M0J8"/>
<comment type="caution">
    <text evidence="4">The sequence shown here is derived from an EMBL/GenBank/DDBJ whole genome shotgun (WGS) entry which is preliminary data.</text>
</comment>
<keyword evidence="5" id="KW-1185">Reference proteome</keyword>
<dbReference type="STRING" id="35608.A0A2U1M0J8"/>
<sequence length="63" mass="7091">MRAWNARWSLDPTTADESLSSFQLFLCGIAAGSCANAVCHPLDVMKKRFQGCIEWFSCKEYAK</sequence>
<organism evidence="4 5">
    <name type="scientific">Artemisia annua</name>
    <name type="common">Sweet wormwood</name>
    <dbReference type="NCBI Taxonomy" id="35608"/>
    <lineage>
        <taxon>Eukaryota</taxon>
        <taxon>Viridiplantae</taxon>
        <taxon>Streptophyta</taxon>
        <taxon>Embryophyta</taxon>
        <taxon>Tracheophyta</taxon>
        <taxon>Spermatophyta</taxon>
        <taxon>Magnoliopsida</taxon>
        <taxon>eudicotyledons</taxon>
        <taxon>Gunneridae</taxon>
        <taxon>Pentapetalae</taxon>
        <taxon>asterids</taxon>
        <taxon>campanulids</taxon>
        <taxon>Asterales</taxon>
        <taxon>Asteraceae</taxon>
        <taxon>Asteroideae</taxon>
        <taxon>Anthemideae</taxon>
        <taxon>Artemisiinae</taxon>
        <taxon>Artemisia</taxon>
    </lineage>
</organism>
<gene>
    <name evidence="4" type="ORF">CTI12_AA433030</name>
</gene>
<keyword evidence="3" id="KW-0472">Membrane</keyword>
<dbReference type="Proteomes" id="UP000245207">
    <property type="component" value="Unassembled WGS sequence"/>
</dbReference>